<dbReference type="InterPro" id="IPR036928">
    <property type="entry name" value="AS_sf"/>
</dbReference>
<dbReference type="AlphaFoldDB" id="A0A8W8LJK6"/>
<dbReference type="Gene3D" id="3.90.1300.10">
    <property type="entry name" value="Amidase signature (AS) domain"/>
    <property type="match status" value="1"/>
</dbReference>
<organism evidence="2 3">
    <name type="scientific">Magallana gigas</name>
    <name type="common">Pacific oyster</name>
    <name type="synonym">Crassostrea gigas</name>
    <dbReference type="NCBI Taxonomy" id="29159"/>
    <lineage>
        <taxon>Eukaryota</taxon>
        <taxon>Metazoa</taxon>
        <taxon>Spiralia</taxon>
        <taxon>Lophotrochozoa</taxon>
        <taxon>Mollusca</taxon>
        <taxon>Bivalvia</taxon>
        <taxon>Autobranchia</taxon>
        <taxon>Pteriomorphia</taxon>
        <taxon>Ostreida</taxon>
        <taxon>Ostreoidea</taxon>
        <taxon>Ostreidae</taxon>
        <taxon>Magallana</taxon>
    </lineage>
</organism>
<proteinExistence type="predicted"/>
<keyword evidence="3" id="KW-1185">Reference proteome</keyword>
<dbReference type="PANTHER" id="PTHR11895:SF170">
    <property type="entry name" value="AMIDASE"/>
    <property type="match status" value="1"/>
</dbReference>
<dbReference type="EnsemblMetazoa" id="G28300.1">
    <property type="protein sequence ID" value="G28300.1:cds"/>
    <property type="gene ID" value="G28300"/>
</dbReference>
<feature type="domain" description="Amidase" evidence="1">
    <location>
        <begin position="4"/>
        <end position="248"/>
    </location>
</feature>
<dbReference type="SUPFAM" id="SSF75304">
    <property type="entry name" value="Amidase signature (AS) enzymes"/>
    <property type="match status" value="1"/>
</dbReference>
<dbReference type="InterPro" id="IPR000120">
    <property type="entry name" value="Amidase"/>
</dbReference>
<protein>
    <recommendedName>
        <fullName evidence="1">Amidase domain-containing protein</fullName>
    </recommendedName>
</protein>
<dbReference type="PANTHER" id="PTHR11895">
    <property type="entry name" value="TRANSAMIDASE"/>
    <property type="match status" value="1"/>
</dbReference>
<reference evidence="2" key="1">
    <citation type="submission" date="2022-08" db="UniProtKB">
        <authorList>
            <consortium name="EnsemblMetazoa"/>
        </authorList>
    </citation>
    <scope>IDENTIFICATION</scope>
    <source>
        <strain evidence="2">05x7-T-G4-1.051#20</strain>
    </source>
</reference>
<evidence type="ECO:0000259" key="1">
    <source>
        <dbReference type="Pfam" id="PF01425"/>
    </source>
</evidence>
<sequence>MIMVIAGHDSGNDPRQFPVITHPPYSQLVNDGIKGKKIGFLTEGFIGVEEDLAGIVRQAALTLKEAGAEVSDVSLPIHSDGVAIWTPVDFEGTYQMMIKGNGHGYGWKGAYDLPLQEALTGAFDLRPFDCPLPVKIVMIFAEYMQRNYQNKFYSKAQNLIQHLTMEYNRILKDYDVIVMPTSSGKPIKLPTRANFIGETLKLVLGMIKNTAPFNATGHPALSVNAGLSEGLPCGMMIVGRMFDDLTVLQVARAFEKIRDGAN</sequence>
<dbReference type="Proteomes" id="UP000005408">
    <property type="component" value="Unassembled WGS sequence"/>
</dbReference>
<dbReference type="Pfam" id="PF01425">
    <property type="entry name" value="Amidase"/>
    <property type="match status" value="1"/>
</dbReference>
<dbReference type="GO" id="GO:0003824">
    <property type="term" value="F:catalytic activity"/>
    <property type="evidence" value="ECO:0007669"/>
    <property type="project" value="InterPro"/>
</dbReference>
<evidence type="ECO:0000313" key="3">
    <source>
        <dbReference type="Proteomes" id="UP000005408"/>
    </source>
</evidence>
<accession>A0A8W8LJK6</accession>
<name>A0A8W8LJK6_MAGGI</name>
<dbReference type="InterPro" id="IPR023631">
    <property type="entry name" value="Amidase_dom"/>
</dbReference>
<evidence type="ECO:0000313" key="2">
    <source>
        <dbReference type="EnsemblMetazoa" id="G28300.1:cds"/>
    </source>
</evidence>